<evidence type="ECO:0000259" key="2">
    <source>
        <dbReference type="SMART" id="SM00822"/>
    </source>
</evidence>
<dbReference type="Gene3D" id="3.40.50.720">
    <property type="entry name" value="NAD(P)-binding Rossmann-like Domain"/>
    <property type="match status" value="1"/>
</dbReference>
<dbReference type="InterPro" id="IPR020904">
    <property type="entry name" value="Sc_DH/Rdtase_CS"/>
</dbReference>
<dbReference type="SUPFAM" id="SSF51735">
    <property type="entry name" value="NAD(P)-binding Rossmann-fold domains"/>
    <property type="match status" value="1"/>
</dbReference>
<dbReference type="Proteomes" id="UP000321820">
    <property type="component" value="Chromosome"/>
</dbReference>
<dbReference type="GO" id="GO:0008202">
    <property type="term" value="P:steroid metabolic process"/>
    <property type="evidence" value="ECO:0007669"/>
    <property type="project" value="TreeGrafter"/>
</dbReference>
<dbReference type="PANTHER" id="PTHR43313:SF1">
    <property type="entry name" value="3BETA-HYDROXYSTEROID DEHYDROGENASE DHS-16"/>
    <property type="match status" value="1"/>
</dbReference>
<evidence type="ECO:0000313" key="3">
    <source>
        <dbReference type="EMBL" id="QEE30162.1"/>
    </source>
</evidence>
<dbReference type="OrthoDB" id="9808814at2"/>
<sequence>MSRRSVVVTGASSGIGLATVRVLTRHGFHVFGTVRRQEDFHMLQSWCTPLLMDVTDEASIQRVFEEVRSALGGETLAGLVNNAGIAVHGPLAYLPIDDFRRQLEVNLVAPVRLSQVFAPLLGADRGRTGPPGRIVNVSSVSGKLASPFLGAYAASKFGLEAISESMRRELLLHGIDVIVVAPGAVVTPIWDKAEAIGIEQFRQTEYATALERFAQIFLTQGRQGFPPERVGKVILAALTASRPKTRYAVVPHRFRGWILPKIVPARMADRYVGKLLGLTLHAGKDR</sequence>
<dbReference type="EMBL" id="CP042806">
    <property type="protein sequence ID" value="QEE30162.1"/>
    <property type="molecule type" value="Genomic_DNA"/>
</dbReference>
<reference evidence="3 4" key="1">
    <citation type="submission" date="2019-08" db="EMBL/GenBank/DDBJ databases">
        <title>Complete genome sequence of Terriglobus albidus strain ORNL.</title>
        <authorList>
            <person name="Podar M."/>
        </authorList>
    </citation>
    <scope>NUCLEOTIDE SEQUENCE [LARGE SCALE GENOMIC DNA]</scope>
    <source>
        <strain evidence="3 4">ORNL</strain>
    </source>
</reference>
<dbReference type="Pfam" id="PF00106">
    <property type="entry name" value="adh_short"/>
    <property type="match status" value="1"/>
</dbReference>
<dbReference type="PRINTS" id="PR00080">
    <property type="entry name" value="SDRFAMILY"/>
</dbReference>
<comment type="similarity">
    <text evidence="1">Belongs to the short-chain dehydrogenases/reductases (SDR) family.</text>
</comment>
<dbReference type="PANTHER" id="PTHR43313">
    <property type="entry name" value="SHORT-CHAIN DEHYDROGENASE/REDUCTASE FAMILY 9C"/>
    <property type="match status" value="1"/>
</dbReference>
<dbReference type="RefSeq" id="WP_147649431.1">
    <property type="nucleotide sequence ID" value="NZ_CP042806.1"/>
</dbReference>
<feature type="domain" description="Ketoreductase" evidence="2">
    <location>
        <begin position="4"/>
        <end position="193"/>
    </location>
</feature>
<organism evidence="3 4">
    <name type="scientific">Terriglobus albidus</name>
    <dbReference type="NCBI Taxonomy" id="1592106"/>
    <lineage>
        <taxon>Bacteria</taxon>
        <taxon>Pseudomonadati</taxon>
        <taxon>Acidobacteriota</taxon>
        <taxon>Terriglobia</taxon>
        <taxon>Terriglobales</taxon>
        <taxon>Acidobacteriaceae</taxon>
        <taxon>Terriglobus</taxon>
    </lineage>
</organism>
<dbReference type="AlphaFoldDB" id="A0A5B9EDR7"/>
<dbReference type="SMART" id="SM00822">
    <property type="entry name" value="PKS_KR"/>
    <property type="match status" value="1"/>
</dbReference>
<dbReference type="InterPro" id="IPR036291">
    <property type="entry name" value="NAD(P)-bd_dom_sf"/>
</dbReference>
<dbReference type="GO" id="GO:0016491">
    <property type="term" value="F:oxidoreductase activity"/>
    <property type="evidence" value="ECO:0007669"/>
    <property type="project" value="TreeGrafter"/>
</dbReference>
<dbReference type="PROSITE" id="PS00061">
    <property type="entry name" value="ADH_SHORT"/>
    <property type="match status" value="1"/>
</dbReference>
<gene>
    <name evidence="3" type="ORF">FTW19_20580</name>
</gene>
<dbReference type="InterPro" id="IPR002347">
    <property type="entry name" value="SDR_fam"/>
</dbReference>
<name>A0A5B9EDR7_9BACT</name>
<proteinExistence type="inferred from homology"/>
<accession>A0A5B9EDR7</accession>
<evidence type="ECO:0000256" key="1">
    <source>
        <dbReference type="RuleBase" id="RU000363"/>
    </source>
</evidence>
<dbReference type="KEGG" id="talb:FTW19_20580"/>
<protein>
    <submittedName>
        <fullName evidence="3">SDR family oxidoreductase</fullName>
    </submittedName>
</protein>
<dbReference type="CDD" id="cd05374">
    <property type="entry name" value="17beta-HSD-like_SDR_c"/>
    <property type="match status" value="1"/>
</dbReference>
<dbReference type="PRINTS" id="PR00081">
    <property type="entry name" value="GDHRDH"/>
</dbReference>
<dbReference type="InterPro" id="IPR057326">
    <property type="entry name" value="KR_dom"/>
</dbReference>
<evidence type="ECO:0000313" key="4">
    <source>
        <dbReference type="Proteomes" id="UP000321820"/>
    </source>
</evidence>
<keyword evidence="4" id="KW-1185">Reference proteome</keyword>